<dbReference type="AlphaFoldDB" id="A0AAV1RMV5"/>
<reference evidence="1 2" key="1">
    <citation type="submission" date="2024-01" db="EMBL/GenBank/DDBJ databases">
        <authorList>
            <person name="Waweru B."/>
        </authorList>
    </citation>
    <scope>NUCLEOTIDE SEQUENCE [LARGE SCALE GENOMIC DNA]</scope>
</reference>
<feature type="non-terminal residue" evidence="1">
    <location>
        <position position="1"/>
    </location>
</feature>
<evidence type="ECO:0000313" key="2">
    <source>
        <dbReference type="Proteomes" id="UP001314170"/>
    </source>
</evidence>
<accession>A0AAV1RMV5</accession>
<organism evidence="1 2">
    <name type="scientific">Dovyalis caffra</name>
    <dbReference type="NCBI Taxonomy" id="77055"/>
    <lineage>
        <taxon>Eukaryota</taxon>
        <taxon>Viridiplantae</taxon>
        <taxon>Streptophyta</taxon>
        <taxon>Embryophyta</taxon>
        <taxon>Tracheophyta</taxon>
        <taxon>Spermatophyta</taxon>
        <taxon>Magnoliopsida</taxon>
        <taxon>eudicotyledons</taxon>
        <taxon>Gunneridae</taxon>
        <taxon>Pentapetalae</taxon>
        <taxon>rosids</taxon>
        <taxon>fabids</taxon>
        <taxon>Malpighiales</taxon>
        <taxon>Salicaceae</taxon>
        <taxon>Flacourtieae</taxon>
        <taxon>Dovyalis</taxon>
    </lineage>
</organism>
<sequence>SLDSQSSCSSLRRFLSFYPVYEMEEDSVFEQVFSLETRVGEWEEVERVLGEKGRKTRKEMRDKM</sequence>
<evidence type="ECO:0000313" key="1">
    <source>
        <dbReference type="EMBL" id="CAK7338056.1"/>
    </source>
</evidence>
<protein>
    <submittedName>
        <fullName evidence="1">Uncharacterized protein</fullName>
    </submittedName>
</protein>
<dbReference type="Proteomes" id="UP001314170">
    <property type="component" value="Unassembled WGS sequence"/>
</dbReference>
<name>A0AAV1RMV5_9ROSI</name>
<feature type="non-terminal residue" evidence="1">
    <location>
        <position position="64"/>
    </location>
</feature>
<dbReference type="EMBL" id="CAWUPB010001108">
    <property type="protein sequence ID" value="CAK7338056.1"/>
    <property type="molecule type" value="Genomic_DNA"/>
</dbReference>
<keyword evidence="2" id="KW-1185">Reference proteome</keyword>
<gene>
    <name evidence="1" type="ORF">DCAF_LOCUS13097</name>
</gene>
<comment type="caution">
    <text evidence="1">The sequence shown here is derived from an EMBL/GenBank/DDBJ whole genome shotgun (WGS) entry which is preliminary data.</text>
</comment>
<proteinExistence type="predicted"/>